<feature type="transmembrane region" description="Helical" evidence="1">
    <location>
        <begin position="7"/>
        <end position="29"/>
    </location>
</feature>
<protein>
    <recommendedName>
        <fullName evidence="4">GTA TIM-barrel-like domain-containing protein</fullName>
    </recommendedName>
</protein>
<dbReference type="OrthoDB" id="9773531at2"/>
<keyword evidence="3" id="KW-1185">Reference proteome</keyword>
<keyword evidence="1" id="KW-0472">Membrane</keyword>
<feature type="transmembrane region" description="Helical" evidence="1">
    <location>
        <begin position="89"/>
        <end position="109"/>
    </location>
</feature>
<dbReference type="Pfam" id="PF22612">
    <property type="entry name" value="GH113"/>
    <property type="match status" value="1"/>
</dbReference>
<reference evidence="3" key="1">
    <citation type="submission" date="2016-11" db="EMBL/GenBank/DDBJ databases">
        <authorList>
            <person name="Varghese N."/>
            <person name="Submissions S."/>
        </authorList>
    </citation>
    <scope>NUCLEOTIDE SEQUENCE [LARGE SCALE GENOMIC DNA]</scope>
    <source>
        <strain evidence="3">DSM 22623</strain>
    </source>
</reference>
<dbReference type="SUPFAM" id="SSF51445">
    <property type="entry name" value="(Trans)glycosidases"/>
    <property type="match status" value="1"/>
</dbReference>
<dbReference type="InterPro" id="IPR017853">
    <property type="entry name" value="GH"/>
</dbReference>
<evidence type="ECO:0000313" key="3">
    <source>
        <dbReference type="Proteomes" id="UP000184432"/>
    </source>
</evidence>
<sequence>MSKKRELIIALRIYILLWVLVIGFLSIYLLRFSSFKETKDSLAELLTDAPFLVAMQILFVLVYLCFLLIRYFIRMYSSRGLQYMGKRLVLGIILPILLIIGVLKTIIYVNGNEDFDYTWDQTVENTTGIATNRYQMDGKHRGMSVFGWTHDNEGRIDPLIQNNIEWIAVIPFLYQKDERTVVMRTPEAIGQWSRRDSVFLSTITELHDKGLHVQLKPHLWTRDGWRSNINQQSDEDWDLWFDSYRKNMLHYATMAQQTEVELLCIGTELRTSLKHQPDRWKALVKEIKAIYSGKLTYAANWDGEYELIDFWDQLDYIGLQAYFPLTQKTNPDLATLQKGWEQHIPMLKSLSQQHNKPILFTEVGYKSEAAAAIKPWEWGSYLSIFYQKKSDRTQQLAYQALFDQLWKEDWFAGMYIWQWNTHTDPSDAENSLNFSPRFKPAQNTIAREYGR</sequence>
<dbReference type="CDD" id="cd19608">
    <property type="entry name" value="GH113_mannanase-like"/>
    <property type="match status" value="1"/>
</dbReference>
<dbReference type="Proteomes" id="UP000184432">
    <property type="component" value="Unassembled WGS sequence"/>
</dbReference>
<keyword evidence="1" id="KW-1133">Transmembrane helix</keyword>
<feature type="transmembrane region" description="Helical" evidence="1">
    <location>
        <begin position="49"/>
        <end position="69"/>
    </location>
</feature>
<evidence type="ECO:0008006" key="4">
    <source>
        <dbReference type="Google" id="ProtNLM"/>
    </source>
</evidence>
<dbReference type="RefSeq" id="WP_073313960.1">
    <property type="nucleotide sequence ID" value="NZ_FQYP01000001.1"/>
</dbReference>
<dbReference type="Gene3D" id="3.20.20.80">
    <property type="entry name" value="Glycosidases"/>
    <property type="match status" value="1"/>
</dbReference>
<accession>A0A1M6BB04</accession>
<gene>
    <name evidence="2" type="ORF">SAMN04488508_101719</name>
</gene>
<dbReference type="STRING" id="570521.SAMN04488508_101719"/>
<dbReference type="InterPro" id="IPR055151">
    <property type="entry name" value="GH113"/>
</dbReference>
<dbReference type="AlphaFoldDB" id="A0A1M6BB04"/>
<name>A0A1M6BB04_9FLAO</name>
<organism evidence="2 3">
    <name type="scientific">Aquimarina spongiae</name>
    <dbReference type="NCBI Taxonomy" id="570521"/>
    <lineage>
        <taxon>Bacteria</taxon>
        <taxon>Pseudomonadati</taxon>
        <taxon>Bacteroidota</taxon>
        <taxon>Flavobacteriia</taxon>
        <taxon>Flavobacteriales</taxon>
        <taxon>Flavobacteriaceae</taxon>
        <taxon>Aquimarina</taxon>
    </lineage>
</organism>
<evidence type="ECO:0000256" key="1">
    <source>
        <dbReference type="SAM" id="Phobius"/>
    </source>
</evidence>
<dbReference type="EMBL" id="FQYP01000001">
    <property type="protein sequence ID" value="SHI45847.1"/>
    <property type="molecule type" value="Genomic_DNA"/>
</dbReference>
<evidence type="ECO:0000313" key="2">
    <source>
        <dbReference type="EMBL" id="SHI45847.1"/>
    </source>
</evidence>
<keyword evidence="1" id="KW-0812">Transmembrane</keyword>
<proteinExistence type="predicted"/>